<organism evidence="2 3">
    <name type="scientific">Hymenobacter rigui</name>
    <dbReference type="NCBI Taxonomy" id="334424"/>
    <lineage>
        <taxon>Bacteria</taxon>
        <taxon>Pseudomonadati</taxon>
        <taxon>Bacteroidota</taxon>
        <taxon>Cytophagia</taxon>
        <taxon>Cytophagales</taxon>
        <taxon>Hymenobacteraceae</taxon>
        <taxon>Hymenobacter</taxon>
    </lineage>
</organism>
<gene>
    <name evidence="2" type="ORF">EI291_03740</name>
</gene>
<dbReference type="AlphaFoldDB" id="A0A428KXK9"/>
<name>A0A428KXK9_9BACT</name>
<accession>A0A428KXK9</accession>
<keyword evidence="3" id="KW-1185">Reference proteome</keyword>
<dbReference type="Proteomes" id="UP000273500">
    <property type="component" value="Unassembled WGS sequence"/>
</dbReference>
<protein>
    <submittedName>
        <fullName evidence="2">Uncharacterized protein</fullName>
    </submittedName>
</protein>
<keyword evidence="1" id="KW-0472">Membrane</keyword>
<sequence>MSTGLTERPATVAAEASAFTTAPLHKTLMLRTALVLEGSAMFCWLLWELYTLATSPLAFRMLPEQHWQSSSIAFFGQSLPWLISAVAATVATISVSF</sequence>
<feature type="transmembrane region" description="Helical" evidence="1">
    <location>
        <begin position="33"/>
        <end position="52"/>
    </location>
</feature>
<evidence type="ECO:0000313" key="2">
    <source>
        <dbReference type="EMBL" id="RSK51432.1"/>
    </source>
</evidence>
<keyword evidence="1" id="KW-1133">Transmembrane helix</keyword>
<comment type="caution">
    <text evidence="2">The sequence shown here is derived from an EMBL/GenBank/DDBJ whole genome shotgun (WGS) entry which is preliminary data.</text>
</comment>
<dbReference type="RefSeq" id="WP_125418093.1">
    <property type="nucleotide sequence ID" value="NZ_RWIT01000001.1"/>
</dbReference>
<keyword evidence="1" id="KW-0812">Transmembrane</keyword>
<feature type="transmembrane region" description="Helical" evidence="1">
    <location>
        <begin position="72"/>
        <end position="95"/>
    </location>
</feature>
<evidence type="ECO:0000256" key="1">
    <source>
        <dbReference type="SAM" id="Phobius"/>
    </source>
</evidence>
<reference evidence="2 3" key="1">
    <citation type="submission" date="2018-12" db="EMBL/GenBank/DDBJ databases">
        <authorList>
            <person name="Feng G."/>
            <person name="Zhu H."/>
        </authorList>
    </citation>
    <scope>NUCLEOTIDE SEQUENCE [LARGE SCALE GENOMIC DNA]</scope>
    <source>
        <strain evidence="2 3">KCTC 12533</strain>
    </source>
</reference>
<evidence type="ECO:0000313" key="3">
    <source>
        <dbReference type="Proteomes" id="UP000273500"/>
    </source>
</evidence>
<dbReference type="EMBL" id="RWIT01000001">
    <property type="protein sequence ID" value="RSK51432.1"/>
    <property type="molecule type" value="Genomic_DNA"/>
</dbReference>
<proteinExistence type="predicted"/>
<dbReference type="OrthoDB" id="9981152at2"/>